<evidence type="ECO:0000256" key="2">
    <source>
        <dbReference type="ARBA" id="ARBA00008072"/>
    </source>
</evidence>
<evidence type="ECO:0000256" key="4">
    <source>
        <dbReference type="ARBA" id="ARBA00022833"/>
    </source>
</evidence>
<dbReference type="Proteomes" id="UP000195402">
    <property type="component" value="Unassembled WGS sequence"/>
</dbReference>
<dbReference type="InterPro" id="IPR013149">
    <property type="entry name" value="ADH-like_C"/>
</dbReference>
<dbReference type="OMA" id="DKPGMHL"/>
<comment type="cofactor">
    <cofactor evidence="1 6">
        <name>Zn(2+)</name>
        <dbReference type="ChEBI" id="CHEBI:29105"/>
    </cofactor>
</comment>
<dbReference type="InterPro" id="IPR013154">
    <property type="entry name" value="ADH-like_N"/>
</dbReference>
<dbReference type="InterPro" id="IPR011032">
    <property type="entry name" value="GroES-like_sf"/>
</dbReference>
<evidence type="ECO:0000256" key="3">
    <source>
        <dbReference type="ARBA" id="ARBA00022723"/>
    </source>
</evidence>
<dbReference type="SUPFAM" id="SSF50129">
    <property type="entry name" value="GroES-like"/>
    <property type="match status" value="1"/>
</dbReference>
<dbReference type="Pfam" id="PF08240">
    <property type="entry name" value="ADH_N"/>
    <property type="match status" value="1"/>
</dbReference>
<accession>A0A200QXP9</accession>
<dbReference type="Gene3D" id="3.40.50.720">
    <property type="entry name" value="NAD(P)-binding Rossmann-like Domain"/>
    <property type="match status" value="1"/>
</dbReference>
<dbReference type="GO" id="GO:0016616">
    <property type="term" value="F:oxidoreductase activity, acting on the CH-OH group of donors, NAD or NADP as acceptor"/>
    <property type="evidence" value="ECO:0007669"/>
    <property type="project" value="InterPro"/>
</dbReference>
<dbReference type="CDD" id="cd05283">
    <property type="entry name" value="CAD1"/>
    <property type="match status" value="1"/>
</dbReference>
<dbReference type="EMBL" id="MVGT01000860">
    <property type="protein sequence ID" value="OVA15249.1"/>
    <property type="molecule type" value="Genomic_DNA"/>
</dbReference>
<proteinExistence type="inferred from homology"/>
<dbReference type="SUPFAM" id="SSF51735">
    <property type="entry name" value="NAD(P)-binding Rossmann-fold domains"/>
    <property type="match status" value="1"/>
</dbReference>
<dbReference type="FunFam" id="3.90.180.10:FF:000004">
    <property type="entry name" value="probable cinnamyl alcohol dehydrogenase"/>
    <property type="match status" value="1"/>
</dbReference>
<keyword evidence="4 6" id="KW-0862">Zinc</keyword>
<dbReference type="GO" id="GO:0009809">
    <property type="term" value="P:lignin biosynthetic process"/>
    <property type="evidence" value="ECO:0007669"/>
    <property type="project" value="UniProtKB-ARBA"/>
</dbReference>
<dbReference type="OrthoDB" id="1879366at2759"/>
<dbReference type="InterPro" id="IPR020843">
    <property type="entry name" value="ER"/>
</dbReference>
<comment type="similarity">
    <text evidence="2 6">Belongs to the zinc-containing alcohol dehydrogenase family.</text>
</comment>
<dbReference type="Pfam" id="PF00107">
    <property type="entry name" value="ADH_zinc_N"/>
    <property type="match status" value="1"/>
</dbReference>
<organism evidence="8 9">
    <name type="scientific">Macleaya cordata</name>
    <name type="common">Five-seeded plume-poppy</name>
    <name type="synonym">Bocconia cordata</name>
    <dbReference type="NCBI Taxonomy" id="56857"/>
    <lineage>
        <taxon>Eukaryota</taxon>
        <taxon>Viridiplantae</taxon>
        <taxon>Streptophyta</taxon>
        <taxon>Embryophyta</taxon>
        <taxon>Tracheophyta</taxon>
        <taxon>Spermatophyta</taxon>
        <taxon>Magnoliopsida</taxon>
        <taxon>Ranunculales</taxon>
        <taxon>Papaveraceae</taxon>
        <taxon>Papaveroideae</taxon>
        <taxon>Macleaya</taxon>
    </lineage>
</organism>
<evidence type="ECO:0000256" key="6">
    <source>
        <dbReference type="RuleBase" id="RU361277"/>
    </source>
</evidence>
<evidence type="ECO:0000313" key="9">
    <source>
        <dbReference type="Proteomes" id="UP000195402"/>
    </source>
</evidence>
<evidence type="ECO:0000256" key="5">
    <source>
        <dbReference type="ARBA" id="ARBA00023002"/>
    </source>
</evidence>
<sequence length="361" mass="39184">MSKSPEEEFPQKAFGWAARDTSGHLSPFKFSRRATGEEDVTFKVMFCGICHSDLHSIKNEWGFSTYPMVPGHEIVGIVTEVGKKVSKFKEGDRVGVGCLVGACHSCDNCSNNLENYCPKLIFTYNGIYNDGSKTYGGYSDIMVASERYVVRIPDNIPLDAGAPLLCAGITVYSPMKYFGFTEPGTHLGVVGLGGLGHVAVKFAKAFGVKVTVISTSPAKEKEAIEHLGADSFLVSRNQEQMRAAMGTLDGIIDTVSANHSLLPLIGLLKYHGKLVMVGAPEKPLELPIFPLLLGRKIVAGSSIGGLKETQEMIDFAGKHNITADVEVIPMDYVNTAMERLLKADVRYRFVIDIANTLPKTA</sequence>
<dbReference type="GO" id="GO:0008270">
    <property type="term" value="F:zinc ion binding"/>
    <property type="evidence" value="ECO:0007669"/>
    <property type="project" value="InterPro"/>
</dbReference>
<feature type="domain" description="Enoyl reductase (ER)" evidence="7">
    <location>
        <begin position="23"/>
        <end position="351"/>
    </location>
</feature>
<name>A0A200QXP9_MACCD</name>
<protein>
    <submittedName>
        <fullName evidence="8">Alcohol dehydrogenase superfamily</fullName>
    </submittedName>
</protein>
<dbReference type="InterPro" id="IPR047109">
    <property type="entry name" value="CAD-like"/>
</dbReference>
<dbReference type="InterPro" id="IPR002328">
    <property type="entry name" value="ADH_Zn_CS"/>
</dbReference>
<dbReference type="InParanoid" id="A0A200QXP9"/>
<dbReference type="PANTHER" id="PTHR42683">
    <property type="entry name" value="ALDEHYDE REDUCTASE"/>
    <property type="match status" value="1"/>
</dbReference>
<dbReference type="FunFam" id="3.40.50.720:FF:000022">
    <property type="entry name" value="Cinnamyl alcohol dehydrogenase"/>
    <property type="match status" value="1"/>
</dbReference>
<evidence type="ECO:0000259" key="7">
    <source>
        <dbReference type="SMART" id="SM00829"/>
    </source>
</evidence>
<gene>
    <name evidence="8" type="ORF">BVC80_5g39</name>
</gene>
<dbReference type="FunFam" id="3.90.180.10:FF:000100">
    <property type="entry name" value="Putative cinnamyl alcohol dehydrogenase 6"/>
    <property type="match status" value="1"/>
</dbReference>
<dbReference type="FunCoup" id="A0A200QXP9">
    <property type="interactions" value="428"/>
</dbReference>
<dbReference type="Gene3D" id="3.90.180.10">
    <property type="entry name" value="Medium-chain alcohol dehydrogenases, catalytic domain"/>
    <property type="match status" value="1"/>
</dbReference>
<keyword evidence="3 6" id="KW-0479">Metal-binding</keyword>
<keyword evidence="9" id="KW-1185">Reference proteome</keyword>
<dbReference type="STRING" id="56857.A0A200QXP9"/>
<reference evidence="8 9" key="1">
    <citation type="journal article" date="2017" name="Mol. Plant">
        <title>The Genome of Medicinal Plant Macleaya cordata Provides New Insights into Benzylisoquinoline Alkaloids Metabolism.</title>
        <authorList>
            <person name="Liu X."/>
            <person name="Liu Y."/>
            <person name="Huang P."/>
            <person name="Ma Y."/>
            <person name="Qing Z."/>
            <person name="Tang Q."/>
            <person name="Cao H."/>
            <person name="Cheng P."/>
            <person name="Zheng Y."/>
            <person name="Yuan Z."/>
            <person name="Zhou Y."/>
            <person name="Liu J."/>
            <person name="Tang Z."/>
            <person name="Zhuo Y."/>
            <person name="Zhang Y."/>
            <person name="Yu L."/>
            <person name="Huang J."/>
            <person name="Yang P."/>
            <person name="Peng Q."/>
            <person name="Zhang J."/>
            <person name="Jiang W."/>
            <person name="Zhang Z."/>
            <person name="Lin K."/>
            <person name="Ro D.K."/>
            <person name="Chen X."/>
            <person name="Xiong X."/>
            <person name="Shang Y."/>
            <person name="Huang S."/>
            <person name="Zeng J."/>
        </authorList>
    </citation>
    <scope>NUCLEOTIDE SEQUENCE [LARGE SCALE GENOMIC DNA]</scope>
    <source>
        <strain evidence="9">cv. BLH2017</strain>
        <tissue evidence="8">Root</tissue>
    </source>
</reference>
<evidence type="ECO:0000256" key="1">
    <source>
        <dbReference type="ARBA" id="ARBA00001947"/>
    </source>
</evidence>
<dbReference type="SMART" id="SM00829">
    <property type="entry name" value="PKS_ER"/>
    <property type="match status" value="1"/>
</dbReference>
<dbReference type="PROSITE" id="PS00059">
    <property type="entry name" value="ADH_ZINC"/>
    <property type="match status" value="1"/>
</dbReference>
<comment type="caution">
    <text evidence="8">The sequence shown here is derived from an EMBL/GenBank/DDBJ whole genome shotgun (WGS) entry which is preliminary data.</text>
</comment>
<keyword evidence="5" id="KW-0560">Oxidoreductase</keyword>
<evidence type="ECO:0000313" key="8">
    <source>
        <dbReference type="EMBL" id="OVA15249.1"/>
    </source>
</evidence>
<dbReference type="InterPro" id="IPR036291">
    <property type="entry name" value="NAD(P)-bd_dom_sf"/>
</dbReference>
<dbReference type="AlphaFoldDB" id="A0A200QXP9"/>